<dbReference type="Pfam" id="PF01292">
    <property type="entry name" value="Ni_hydr_CYTB"/>
    <property type="match status" value="1"/>
</dbReference>
<dbReference type="RefSeq" id="WP_111400020.1">
    <property type="nucleotide sequence ID" value="NZ_QKYU01000028.1"/>
</dbReference>
<feature type="transmembrane region" description="Helical" evidence="7">
    <location>
        <begin position="149"/>
        <end position="168"/>
    </location>
</feature>
<dbReference type="GO" id="GO:0005886">
    <property type="term" value="C:plasma membrane"/>
    <property type="evidence" value="ECO:0007669"/>
    <property type="project" value="UniProtKB-SubCell"/>
</dbReference>
<feature type="region of interest" description="Disordered" evidence="6">
    <location>
        <begin position="118"/>
        <end position="140"/>
    </location>
</feature>
<protein>
    <submittedName>
        <fullName evidence="9">Cytochrome b</fullName>
    </submittedName>
</protein>
<comment type="subcellular location">
    <subcellularLocation>
        <location evidence="1">Cell membrane</location>
        <topology evidence="1">Multi-pass membrane protein</topology>
    </subcellularLocation>
</comment>
<dbReference type="GO" id="GO:0022904">
    <property type="term" value="P:respiratory electron transport chain"/>
    <property type="evidence" value="ECO:0007669"/>
    <property type="project" value="InterPro"/>
</dbReference>
<dbReference type="GO" id="GO:0009055">
    <property type="term" value="F:electron transfer activity"/>
    <property type="evidence" value="ECO:0007669"/>
    <property type="project" value="InterPro"/>
</dbReference>
<comment type="caution">
    <text evidence="9">The sequence shown here is derived from an EMBL/GenBank/DDBJ whole genome shotgun (WGS) entry which is preliminary data.</text>
</comment>
<evidence type="ECO:0000259" key="8">
    <source>
        <dbReference type="Pfam" id="PF01292"/>
    </source>
</evidence>
<dbReference type="InterPro" id="IPR016174">
    <property type="entry name" value="Di-haem_cyt_TM"/>
</dbReference>
<proteinExistence type="predicted"/>
<dbReference type="SUPFAM" id="SSF81342">
    <property type="entry name" value="Transmembrane di-heme cytochromes"/>
    <property type="match status" value="1"/>
</dbReference>
<evidence type="ECO:0000256" key="1">
    <source>
        <dbReference type="ARBA" id="ARBA00004651"/>
    </source>
</evidence>
<dbReference type="EMBL" id="QKYU01000028">
    <property type="protein sequence ID" value="PZW39469.1"/>
    <property type="molecule type" value="Genomic_DNA"/>
</dbReference>
<evidence type="ECO:0000256" key="3">
    <source>
        <dbReference type="ARBA" id="ARBA00022692"/>
    </source>
</evidence>
<evidence type="ECO:0000256" key="6">
    <source>
        <dbReference type="SAM" id="MobiDB-lite"/>
    </source>
</evidence>
<gene>
    <name evidence="9" type="ORF">C8P66_12848</name>
</gene>
<keyword evidence="3 7" id="KW-0812">Transmembrane</keyword>
<dbReference type="InterPro" id="IPR011577">
    <property type="entry name" value="Cyt_b561_bac/Ni-Hgenase"/>
</dbReference>
<feature type="domain" description="Cytochrome b561 bacterial/Ni-hydrogenase" evidence="8">
    <location>
        <begin position="7"/>
        <end position="170"/>
    </location>
</feature>
<dbReference type="Proteomes" id="UP000249688">
    <property type="component" value="Unassembled WGS sequence"/>
</dbReference>
<accession>A0A2W7I005</accession>
<evidence type="ECO:0000256" key="2">
    <source>
        <dbReference type="ARBA" id="ARBA00022475"/>
    </source>
</evidence>
<evidence type="ECO:0000256" key="7">
    <source>
        <dbReference type="SAM" id="Phobius"/>
    </source>
</evidence>
<keyword evidence="4 7" id="KW-1133">Transmembrane helix</keyword>
<sequence>MSIMQGLRAYHAILGLLVIAGFLTGDLGTIHAVLGYAIAIIIGGRLVAALSGLRQLGLSRFYPQFEGLTLGNAFTHPAISKTLLAGIAACLILATATGIAMDRGRTLGMASSVVISEAQARDDGRERRRDSEARGGEQENGIVGELHEGLSNLLMIIVGLHVAYLFLFKRPLARFMLFIAAPKPRQVEPGRAP</sequence>
<feature type="transmembrane region" description="Helical" evidence="7">
    <location>
        <begin position="83"/>
        <end position="101"/>
    </location>
</feature>
<dbReference type="OrthoDB" id="7210584at2"/>
<keyword evidence="5 7" id="KW-0472">Membrane</keyword>
<keyword evidence="10" id="KW-1185">Reference proteome</keyword>
<reference evidence="9 10" key="1">
    <citation type="submission" date="2018-06" db="EMBL/GenBank/DDBJ databases">
        <title>Genomic Encyclopedia of Archaeal and Bacterial Type Strains, Phase II (KMG-II): from individual species to whole genera.</title>
        <authorList>
            <person name="Goeker M."/>
        </authorList>
    </citation>
    <scope>NUCLEOTIDE SEQUENCE [LARGE SCALE GENOMIC DNA]</scope>
    <source>
        <strain evidence="9 10">DSM 24525</strain>
    </source>
</reference>
<evidence type="ECO:0000256" key="4">
    <source>
        <dbReference type="ARBA" id="ARBA00022989"/>
    </source>
</evidence>
<dbReference type="AlphaFoldDB" id="A0A2W7I005"/>
<evidence type="ECO:0000256" key="5">
    <source>
        <dbReference type="ARBA" id="ARBA00023136"/>
    </source>
</evidence>
<feature type="transmembrane region" description="Helical" evidence="7">
    <location>
        <begin position="30"/>
        <end position="53"/>
    </location>
</feature>
<feature type="transmembrane region" description="Helical" evidence="7">
    <location>
        <begin position="7"/>
        <end position="24"/>
    </location>
</feature>
<organism evidence="9 10">
    <name type="scientific">Humitalea rosea</name>
    <dbReference type="NCBI Taxonomy" id="990373"/>
    <lineage>
        <taxon>Bacteria</taxon>
        <taxon>Pseudomonadati</taxon>
        <taxon>Pseudomonadota</taxon>
        <taxon>Alphaproteobacteria</taxon>
        <taxon>Acetobacterales</taxon>
        <taxon>Roseomonadaceae</taxon>
        <taxon>Humitalea</taxon>
    </lineage>
</organism>
<evidence type="ECO:0000313" key="10">
    <source>
        <dbReference type="Proteomes" id="UP000249688"/>
    </source>
</evidence>
<name>A0A2W7I005_9PROT</name>
<keyword evidence="2" id="KW-1003">Cell membrane</keyword>
<feature type="compositionally biased region" description="Basic and acidic residues" evidence="6">
    <location>
        <begin position="119"/>
        <end position="137"/>
    </location>
</feature>
<evidence type="ECO:0000313" key="9">
    <source>
        <dbReference type="EMBL" id="PZW39469.1"/>
    </source>
</evidence>